<name>A0AAV2IA54_LYMST</name>
<keyword evidence="2" id="KW-0812">Transmembrane</keyword>
<comment type="caution">
    <text evidence="3">The sequence shown here is derived from an EMBL/GenBank/DDBJ whole genome shotgun (WGS) entry which is preliminary data.</text>
</comment>
<evidence type="ECO:0000256" key="2">
    <source>
        <dbReference type="SAM" id="Phobius"/>
    </source>
</evidence>
<dbReference type="AlphaFoldDB" id="A0AAV2IA54"/>
<reference evidence="3 4" key="1">
    <citation type="submission" date="2024-04" db="EMBL/GenBank/DDBJ databases">
        <authorList>
            <consortium name="Genoscope - CEA"/>
            <person name="William W."/>
        </authorList>
    </citation>
    <scope>NUCLEOTIDE SEQUENCE [LARGE SCALE GENOMIC DNA]</scope>
</reference>
<sequence>MYQIKDSDLRSYNLRISNGVGEPLEVPLGVGKQPDNAHRLELGLGLGLTLGPVVLVLTIIGAVCWRTRRGQGQAEAPEDLKYDSLSQENLGRPYTYREPSLDADQRGQAVSMRDESDHYTSSKGNRMSKDQGARKSVVKTQQLYASVARPTRDRNDEAYSNADNEAEIGVCVDNIYNNSC</sequence>
<keyword evidence="4" id="KW-1185">Reference proteome</keyword>
<gene>
    <name evidence="3" type="ORF">GSLYS_00015889001</name>
</gene>
<dbReference type="Proteomes" id="UP001497497">
    <property type="component" value="Unassembled WGS sequence"/>
</dbReference>
<protein>
    <submittedName>
        <fullName evidence="3">Uncharacterized protein</fullName>
    </submittedName>
</protein>
<feature type="transmembrane region" description="Helical" evidence="2">
    <location>
        <begin position="42"/>
        <end position="65"/>
    </location>
</feature>
<organism evidence="3 4">
    <name type="scientific">Lymnaea stagnalis</name>
    <name type="common">Great pond snail</name>
    <name type="synonym">Helix stagnalis</name>
    <dbReference type="NCBI Taxonomy" id="6523"/>
    <lineage>
        <taxon>Eukaryota</taxon>
        <taxon>Metazoa</taxon>
        <taxon>Spiralia</taxon>
        <taxon>Lophotrochozoa</taxon>
        <taxon>Mollusca</taxon>
        <taxon>Gastropoda</taxon>
        <taxon>Heterobranchia</taxon>
        <taxon>Euthyneura</taxon>
        <taxon>Panpulmonata</taxon>
        <taxon>Hygrophila</taxon>
        <taxon>Lymnaeoidea</taxon>
        <taxon>Lymnaeidae</taxon>
        <taxon>Lymnaea</taxon>
    </lineage>
</organism>
<evidence type="ECO:0000313" key="3">
    <source>
        <dbReference type="EMBL" id="CAL1542295.1"/>
    </source>
</evidence>
<evidence type="ECO:0000256" key="1">
    <source>
        <dbReference type="SAM" id="MobiDB-lite"/>
    </source>
</evidence>
<feature type="region of interest" description="Disordered" evidence="1">
    <location>
        <begin position="75"/>
        <end position="136"/>
    </location>
</feature>
<dbReference type="EMBL" id="CAXITT010000479">
    <property type="protein sequence ID" value="CAL1542295.1"/>
    <property type="molecule type" value="Genomic_DNA"/>
</dbReference>
<accession>A0AAV2IA54</accession>
<keyword evidence="2" id="KW-1133">Transmembrane helix</keyword>
<proteinExistence type="predicted"/>
<keyword evidence="2" id="KW-0472">Membrane</keyword>
<evidence type="ECO:0000313" key="4">
    <source>
        <dbReference type="Proteomes" id="UP001497497"/>
    </source>
</evidence>